<evidence type="ECO:0000313" key="2">
    <source>
        <dbReference type="EMBL" id="EPS57248.1"/>
    </source>
</evidence>
<dbReference type="AlphaFoldDB" id="S8D3H0"/>
<feature type="chain" id="PRO_5004562373" description="Glycine rich protein" evidence="1">
    <location>
        <begin position="26"/>
        <end position="102"/>
    </location>
</feature>
<proteinExistence type="predicted"/>
<accession>S8D3H0</accession>
<protein>
    <recommendedName>
        <fullName evidence="4">Glycine rich protein</fullName>
    </recommendedName>
</protein>
<dbReference type="EMBL" id="AUSU01010451">
    <property type="protein sequence ID" value="EPS57248.1"/>
    <property type="molecule type" value="Genomic_DNA"/>
</dbReference>
<gene>
    <name evidence="2" type="ORF">M569_17572</name>
</gene>
<reference evidence="2 3" key="1">
    <citation type="journal article" date="2013" name="BMC Genomics">
        <title>The miniature genome of a carnivorous plant Genlisea aurea contains a low number of genes and short non-coding sequences.</title>
        <authorList>
            <person name="Leushkin E.V."/>
            <person name="Sutormin R.A."/>
            <person name="Nabieva E.R."/>
            <person name="Penin A.A."/>
            <person name="Kondrashov A.S."/>
            <person name="Logacheva M.D."/>
        </authorList>
    </citation>
    <scope>NUCLEOTIDE SEQUENCE [LARGE SCALE GENOMIC DNA]</scope>
</reference>
<feature type="signal peptide" evidence="1">
    <location>
        <begin position="1"/>
        <end position="25"/>
    </location>
</feature>
<dbReference type="InterPro" id="IPR052872">
    <property type="entry name" value="ESR_Regulator"/>
</dbReference>
<dbReference type="PANTHER" id="PTHR37372">
    <property type="entry name" value="OS06G0316800 PROTEIN"/>
    <property type="match status" value="1"/>
</dbReference>
<keyword evidence="3" id="KW-1185">Reference proteome</keyword>
<name>S8D3H0_9LAMI</name>
<organism evidence="2 3">
    <name type="scientific">Genlisea aurea</name>
    <dbReference type="NCBI Taxonomy" id="192259"/>
    <lineage>
        <taxon>Eukaryota</taxon>
        <taxon>Viridiplantae</taxon>
        <taxon>Streptophyta</taxon>
        <taxon>Embryophyta</taxon>
        <taxon>Tracheophyta</taxon>
        <taxon>Spermatophyta</taxon>
        <taxon>Magnoliopsida</taxon>
        <taxon>eudicotyledons</taxon>
        <taxon>Gunneridae</taxon>
        <taxon>Pentapetalae</taxon>
        <taxon>asterids</taxon>
        <taxon>lamiids</taxon>
        <taxon>Lamiales</taxon>
        <taxon>Lentibulariaceae</taxon>
        <taxon>Genlisea</taxon>
    </lineage>
</organism>
<evidence type="ECO:0008006" key="4">
    <source>
        <dbReference type="Google" id="ProtNLM"/>
    </source>
</evidence>
<evidence type="ECO:0000256" key="1">
    <source>
        <dbReference type="SAM" id="SignalP"/>
    </source>
</evidence>
<dbReference type="Proteomes" id="UP000015453">
    <property type="component" value="Unassembled WGS sequence"/>
</dbReference>
<keyword evidence="1" id="KW-0732">Signal</keyword>
<dbReference type="InterPro" id="IPR010800">
    <property type="entry name" value="GRP"/>
</dbReference>
<comment type="caution">
    <text evidence="2">The sequence shown here is derived from an EMBL/GenBank/DDBJ whole genome shotgun (WGS) entry which is preliminary data.</text>
</comment>
<sequence length="102" mass="10703">MASKLLLLVGFAVAALLLISSQVSARDLSQASVDASKQAEGESLNNANYYYGGYGGYPSYGGYGGYGGYRSYYGGGYGGGYPRYYGGYGGYPHYPAEIGPKN</sequence>
<dbReference type="PANTHER" id="PTHR37372:SF1">
    <property type="entry name" value="GEO07177P1"/>
    <property type="match status" value="1"/>
</dbReference>
<evidence type="ECO:0000313" key="3">
    <source>
        <dbReference type="Proteomes" id="UP000015453"/>
    </source>
</evidence>
<dbReference type="Pfam" id="PF07172">
    <property type="entry name" value="GRP"/>
    <property type="match status" value="1"/>
</dbReference>